<dbReference type="Gene3D" id="3.90.550.10">
    <property type="entry name" value="Spore Coat Polysaccharide Biosynthesis Protein SpsA, Chain A"/>
    <property type="match status" value="1"/>
</dbReference>
<name>A0A1Y4IHK9_PARDI</name>
<dbReference type="PANTHER" id="PTHR22916">
    <property type="entry name" value="GLYCOSYLTRANSFERASE"/>
    <property type="match status" value="1"/>
</dbReference>
<dbReference type="InterPro" id="IPR001173">
    <property type="entry name" value="Glyco_trans_2-like"/>
</dbReference>
<dbReference type="Pfam" id="PF00535">
    <property type="entry name" value="Glycos_transf_2"/>
    <property type="match status" value="1"/>
</dbReference>
<reference evidence="3" key="1">
    <citation type="submission" date="2017-04" db="EMBL/GenBank/DDBJ databases">
        <title>Function of individual gut microbiota members based on whole genome sequencing of pure cultures obtained from chicken caecum.</title>
        <authorList>
            <person name="Medvecky M."/>
            <person name="Cejkova D."/>
            <person name="Polansky O."/>
            <person name="Karasova D."/>
            <person name="Kubasova T."/>
            <person name="Cizek A."/>
            <person name="Rychlik I."/>
        </authorList>
    </citation>
    <scope>NUCLEOTIDE SEQUENCE [LARGE SCALE GENOMIC DNA]</scope>
    <source>
        <strain evidence="3">An199</strain>
    </source>
</reference>
<dbReference type="PANTHER" id="PTHR22916:SF3">
    <property type="entry name" value="UDP-GLCNAC:BETAGAL BETA-1,3-N-ACETYLGLUCOSAMINYLTRANSFERASE-LIKE PROTEIN 1"/>
    <property type="match status" value="1"/>
</dbReference>
<dbReference type="EMBL" id="NFJX01000013">
    <property type="protein sequence ID" value="OUP17141.1"/>
    <property type="molecule type" value="Genomic_DNA"/>
</dbReference>
<protein>
    <recommendedName>
        <fullName evidence="1">Glycosyltransferase 2-like domain-containing protein</fullName>
    </recommendedName>
</protein>
<dbReference type="InterPro" id="IPR029044">
    <property type="entry name" value="Nucleotide-diphossugar_trans"/>
</dbReference>
<accession>A0A1Y4IHK9</accession>
<proteinExistence type="predicted"/>
<feature type="domain" description="Glycosyltransferase 2-like" evidence="1">
    <location>
        <begin position="15"/>
        <end position="147"/>
    </location>
</feature>
<comment type="caution">
    <text evidence="2">The sequence shown here is derived from an EMBL/GenBank/DDBJ whole genome shotgun (WGS) entry which is preliminary data.</text>
</comment>
<evidence type="ECO:0000313" key="2">
    <source>
        <dbReference type="EMBL" id="OUP17141.1"/>
    </source>
</evidence>
<dbReference type="GO" id="GO:0016758">
    <property type="term" value="F:hexosyltransferase activity"/>
    <property type="evidence" value="ECO:0007669"/>
    <property type="project" value="UniProtKB-ARBA"/>
</dbReference>
<organism evidence="2 3">
    <name type="scientific">Parabacteroides distasonis</name>
    <dbReference type="NCBI Taxonomy" id="823"/>
    <lineage>
        <taxon>Bacteria</taxon>
        <taxon>Pseudomonadati</taxon>
        <taxon>Bacteroidota</taxon>
        <taxon>Bacteroidia</taxon>
        <taxon>Bacteroidales</taxon>
        <taxon>Tannerellaceae</taxon>
        <taxon>Parabacteroides</taxon>
    </lineage>
</organism>
<dbReference type="Proteomes" id="UP000195950">
    <property type="component" value="Unassembled WGS sequence"/>
</dbReference>
<sequence>MSEMKEVKIGKDKISVALCTYNGEKFIREQLRSIVGQTILPWQIVVCDDQSTDRTMDIVREFADDYPSIRWMIIRNEVRLGVRRNFEKAIALAEGDYIAPSDQDDIWERNKLEILLHIMREKKVSLVHSNIRYVDVKGREMTERLDFPCSVPLATYLYGLNNVMGCTCLFCASLKDILFPFPIHYYYHDQWLAIMAYHNGGIYLCDHKLVQYRQHADNVVSAICGGGKKEGEELGLSYFVGKAEDIYLLLHRRKQIKYSQKDWWRLAWLYVSNRSGLAWLKFKVFN</sequence>
<evidence type="ECO:0000259" key="1">
    <source>
        <dbReference type="Pfam" id="PF00535"/>
    </source>
</evidence>
<dbReference type="SUPFAM" id="SSF53448">
    <property type="entry name" value="Nucleotide-diphospho-sugar transferases"/>
    <property type="match status" value="1"/>
</dbReference>
<gene>
    <name evidence="2" type="ORF">B5F32_14165</name>
</gene>
<dbReference type="AlphaFoldDB" id="A0A1Y4IHK9"/>
<evidence type="ECO:0000313" key="3">
    <source>
        <dbReference type="Proteomes" id="UP000195950"/>
    </source>
</evidence>
<dbReference type="CDD" id="cd04196">
    <property type="entry name" value="GT_2_like_d"/>
    <property type="match status" value="1"/>
</dbReference>